<comment type="similarity">
    <text evidence="1">Belongs to the ParB family.</text>
</comment>
<dbReference type="InterPro" id="IPR004437">
    <property type="entry name" value="ParB/RepB/Spo0J"/>
</dbReference>
<keyword evidence="5" id="KW-1185">Reference proteome</keyword>
<dbReference type="SUPFAM" id="SSF110849">
    <property type="entry name" value="ParB/Sulfiredoxin"/>
    <property type="match status" value="1"/>
</dbReference>
<feature type="compositionally biased region" description="Low complexity" evidence="2">
    <location>
        <begin position="46"/>
        <end position="58"/>
    </location>
</feature>
<dbReference type="PANTHER" id="PTHR33375">
    <property type="entry name" value="CHROMOSOME-PARTITIONING PROTEIN PARB-RELATED"/>
    <property type="match status" value="1"/>
</dbReference>
<dbReference type="SUPFAM" id="SSF109709">
    <property type="entry name" value="KorB DNA-binding domain-like"/>
    <property type="match status" value="1"/>
</dbReference>
<evidence type="ECO:0000256" key="1">
    <source>
        <dbReference type="ARBA" id="ARBA00006295"/>
    </source>
</evidence>
<dbReference type="InterPro" id="IPR050336">
    <property type="entry name" value="Chromosome_partition/occlusion"/>
</dbReference>
<dbReference type="EMBL" id="CP136594">
    <property type="protein sequence ID" value="WOE75567.1"/>
    <property type="molecule type" value="Genomic_DNA"/>
</dbReference>
<dbReference type="Pfam" id="PF18090">
    <property type="entry name" value="SoPB_HTH"/>
    <property type="match status" value="1"/>
</dbReference>
<name>A0AA97F9K9_9SPHN</name>
<dbReference type="Gene3D" id="3.90.1530.30">
    <property type="match status" value="1"/>
</dbReference>
<dbReference type="Proteomes" id="UP001302429">
    <property type="component" value="Chromosome"/>
</dbReference>
<dbReference type="InterPro" id="IPR003115">
    <property type="entry name" value="ParB_N"/>
</dbReference>
<dbReference type="InterPro" id="IPR040873">
    <property type="entry name" value="SoPB_HTH"/>
</dbReference>
<dbReference type="PANTHER" id="PTHR33375:SF1">
    <property type="entry name" value="CHROMOSOME-PARTITIONING PROTEIN PARB-RELATED"/>
    <property type="match status" value="1"/>
</dbReference>
<feature type="region of interest" description="Disordered" evidence="2">
    <location>
        <begin position="19"/>
        <end position="58"/>
    </location>
</feature>
<dbReference type="KEGG" id="acoa:RB602_02300"/>
<dbReference type="GO" id="GO:0003677">
    <property type="term" value="F:DNA binding"/>
    <property type="evidence" value="ECO:0007669"/>
    <property type="project" value="InterPro"/>
</dbReference>
<reference evidence="4 5" key="1">
    <citation type="submission" date="2023-10" db="EMBL/GenBank/DDBJ databases">
        <title>Complete genome sequence of a Sphingomonadaceae bacterium.</title>
        <authorList>
            <person name="Yan C."/>
        </authorList>
    </citation>
    <scope>NUCLEOTIDE SEQUENCE [LARGE SCALE GENOMIC DNA]</scope>
    <source>
        <strain evidence="4 5">SCSIO 66989</strain>
    </source>
</reference>
<dbReference type="InterPro" id="IPR036086">
    <property type="entry name" value="ParB/Sulfiredoxin_sf"/>
</dbReference>
<protein>
    <submittedName>
        <fullName evidence="4">ParB/RepB/Spo0J family partition protein</fullName>
    </submittedName>
</protein>
<proteinExistence type="inferred from homology"/>
<evidence type="ECO:0000259" key="3">
    <source>
        <dbReference type="SMART" id="SM00470"/>
    </source>
</evidence>
<dbReference type="Pfam" id="PF02195">
    <property type="entry name" value="ParB_N"/>
    <property type="match status" value="1"/>
</dbReference>
<accession>A0AA97F9K9</accession>
<evidence type="ECO:0000256" key="2">
    <source>
        <dbReference type="SAM" id="MobiDB-lite"/>
    </source>
</evidence>
<dbReference type="NCBIfam" id="TIGR00180">
    <property type="entry name" value="parB_part"/>
    <property type="match status" value="1"/>
</dbReference>
<gene>
    <name evidence="4" type="ORF">RB602_02300</name>
</gene>
<dbReference type="SMART" id="SM00470">
    <property type="entry name" value="ParB"/>
    <property type="match status" value="1"/>
</dbReference>
<dbReference type="GO" id="GO:0007059">
    <property type="term" value="P:chromosome segregation"/>
    <property type="evidence" value="ECO:0007669"/>
    <property type="project" value="TreeGrafter"/>
</dbReference>
<evidence type="ECO:0000313" key="4">
    <source>
        <dbReference type="EMBL" id="WOE75567.1"/>
    </source>
</evidence>
<sequence>MARKQSDYLASLLADEVEEGADAETAATKDGASTSAPPTPTQRADSANTSSRRASTSLLGRESALARIASGEVKQVTQLLLDPAKVRIWSGNARIQAQINADNCHDLIDSIIAEGGQKVPVVVRRVDDKAARKKGHDYELIAGTRRHFAISWLRANSYPDMKLLAQVADLDDEAAFRLADIENRARKDVSDIERARNYAHALTAHYGNHQTRMAERLKISKGWLSKMLKVATLPDDLLTCFPDWQGLALNPAYKLAQALDDAKTGPLVRNNIATVKATLKEMRDQDEPLPDAAAIIAMLHKSDSALSPAPAFEPVSFASKMGRLALSIQSANRQGVTIRLHAGSGASEAELARSFKEALALLKKQGRDIG</sequence>
<feature type="domain" description="ParB-like N-terminal" evidence="3">
    <location>
        <begin position="79"/>
        <end position="184"/>
    </location>
</feature>
<feature type="compositionally biased region" description="Polar residues" evidence="2">
    <location>
        <begin position="31"/>
        <end position="45"/>
    </location>
</feature>
<dbReference type="RefSeq" id="WP_317082592.1">
    <property type="nucleotide sequence ID" value="NZ_CP136594.1"/>
</dbReference>
<dbReference type="AlphaFoldDB" id="A0AA97F9K9"/>
<evidence type="ECO:0000313" key="5">
    <source>
        <dbReference type="Proteomes" id="UP001302429"/>
    </source>
</evidence>
<dbReference type="GO" id="GO:0005694">
    <property type="term" value="C:chromosome"/>
    <property type="evidence" value="ECO:0007669"/>
    <property type="project" value="TreeGrafter"/>
</dbReference>
<dbReference type="Gene3D" id="1.10.10.2830">
    <property type="match status" value="1"/>
</dbReference>
<organism evidence="4 5">
    <name type="scientific">Alterisphingorhabdus coralli</name>
    <dbReference type="NCBI Taxonomy" id="3071408"/>
    <lineage>
        <taxon>Bacteria</taxon>
        <taxon>Pseudomonadati</taxon>
        <taxon>Pseudomonadota</taxon>
        <taxon>Alphaproteobacteria</taxon>
        <taxon>Sphingomonadales</taxon>
        <taxon>Sphingomonadaceae</taxon>
        <taxon>Alterisphingorhabdus (ex Yan et al. 2024)</taxon>
    </lineage>
</organism>